<proteinExistence type="predicted"/>
<dbReference type="GeneID" id="19463950"/>
<dbReference type="EMBL" id="KE145369">
    <property type="protein sequence ID" value="EPE28104.1"/>
    <property type="molecule type" value="Genomic_DNA"/>
</dbReference>
<evidence type="ECO:0000256" key="2">
    <source>
        <dbReference type="SAM" id="SignalP"/>
    </source>
</evidence>
<keyword evidence="2" id="KW-0732">Signal</keyword>
<dbReference type="RefSeq" id="XP_008085463.1">
    <property type="nucleotide sequence ID" value="XM_008087272.1"/>
</dbReference>
<feature type="region of interest" description="Disordered" evidence="1">
    <location>
        <begin position="22"/>
        <end position="42"/>
    </location>
</feature>
<feature type="compositionally biased region" description="Polar residues" evidence="1">
    <location>
        <begin position="27"/>
        <end position="40"/>
    </location>
</feature>
<dbReference type="AlphaFoldDB" id="S3CSQ2"/>
<keyword evidence="4" id="KW-1185">Reference proteome</keyword>
<evidence type="ECO:0000313" key="4">
    <source>
        <dbReference type="Proteomes" id="UP000016922"/>
    </source>
</evidence>
<dbReference type="KEGG" id="glz:GLAREA_04895"/>
<evidence type="ECO:0000256" key="1">
    <source>
        <dbReference type="SAM" id="MobiDB-lite"/>
    </source>
</evidence>
<feature type="chain" id="PRO_5004507620" evidence="2">
    <location>
        <begin position="20"/>
        <end position="82"/>
    </location>
</feature>
<gene>
    <name evidence="3" type="ORF">GLAREA_04895</name>
</gene>
<organism evidence="3 4">
    <name type="scientific">Glarea lozoyensis (strain ATCC 20868 / MF5171)</name>
    <dbReference type="NCBI Taxonomy" id="1116229"/>
    <lineage>
        <taxon>Eukaryota</taxon>
        <taxon>Fungi</taxon>
        <taxon>Dikarya</taxon>
        <taxon>Ascomycota</taxon>
        <taxon>Pezizomycotina</taxon>
        <taxon>Leotiomycetes</taxon>
        <taxon>Helotiales</taxon>
        <taxon>Helotiaceae</taxon>
        <taxon>Glarea</taxon>
    </lineage>
</organism>
<dbReference type="Proteomes" id="UP000016922">
    <property type="component" value="Unassembled WGS sequence"/>
</dbReference>
<accession>S3CSQ2</accession>
<dbReference type="HOGENOM" id="CLU_2794177_0_0_1"/>
<feature type="signal peptide" evidence="2">
    <location>
        <begin position="1"/>
        <end position="19"/>
    </location>
</feature>
<dbReference type="OrthoDB" id="10344477at2759"/>
<evidence type="ECO:0000313" key="3">
    <source>
        <dbReference type="EMBL" id="EPE28104.1"/>
    </source>
</evidence>
<sequence>MQFPILTLLTLAIAGTSLAAPIPRASQGATPSPRANTRSPMQEAPYVPVVKRDESVNMFGNVAKRAVLGHAAAARGKVANYL</sequence>
<reference evidence="3 4" key="1">
    <citation type="journal article" date="2013" name="BMC Genomics">
        <title>Genomics-driven discovery of the pneumocandin biosynthetic gene cluster in the fungus Glarea lozoyensis.</title>
        <authorList>
            <person name="Chen L."/>
            <person name="Yue Q."/>
            <person name="Zhang X."/>
            <person name="Xiang M."/>
            <person name="Wang C."/>
            <person name="Li S."/>
            <person name="Che Y."/>
            <person name="Ortiz-Lopez F.J."/>
            <person name="Bills G.F."/>
            <person name="Liu X."/>
            <person name="An Z."/>
        </authorList>
    </citation>
    <scope>NUCLEOTIDE SEQUENCE [LARGE SCALE GENOMIC DNA]</scope>
    <source>
        <strain evidence="4">ATCC 20868 / MF5171</strain>
    </source>
</reference>
<protein>
    <submittedName>
        <fullName evidence="3">Uncharacterized protein</fullName>
    </submittedName>
</protein>
<name>S3CSQ2_GLAL2</name>